<evidence type="ECO:0008006" key="4">
    <source>
        <dbReference type="Google" id="ProtNLM"/>
    </source>
</evidence>
<reference evidence="2 3" key="1">
    <citation type="journal article" date="2020" name="ISME J.">
        <title>Uncovering the hidden diversity of litter-decomposition mechanisms in mushroom-forming fungi.</title>
        <authorList>
            <person name="Floudas D."/>
            <person name="Bentzer J."/>
            <person name="Ahren D."/>
            <person name="Johansson T."/>
            <person name="Persson P."/>
            <person name="Tunlid A."/>
        </authorList>
    </citation>
    <scope>NUCLEOTIDE SEQUENCE [LARGE SCALE GENOMIC DNA]</scope>
    <source>
        <strain evidence="2 3">CBS 291.85</strain>
    </source>
</reference>
<accession>A0A8H5DAY3</accession>
<dbReference type="Proteomes" id="UP000559256">
    <property type="component" value="Unassembled WGS sequence"/>
</dbReference>
<feature type="region of interest" description="Disordered" evidence="1">
    <location>
        <begin position="635"/>
        <end position="675"/>
    </location>
</feature>
<dbReference type="AlphaFoldDB" id="A0A8H5DAY3"/>
<organism evidence="2 3">
    <name type="scientific">Tetrapyrgos nigripes</name>
    <dbReference type="NCBI Taxonomy" id="182062"/>
    <lineage>
        <taxon>Eukaryota</taxon>
        <taxon>Fungi</taxon>
        <taxon>Dikarya</taxon>
        <taxon>Basidiomycota</taxon>
        <taxon>Agaricomycotina</taxon>
        <taxon>Agaricomycetes</taxon>
        <taxon>Agaricomycetidae</taxon>
        <taxon>Agaricales</taxon>
        <taxon>Marasmiineae</taxon>
        <taxon>Marasmiaceae</taxon>
        <taxon>Tetrapyrgos</taxon>
    </lineage>
</organism>
<evidence type="ECO:0000313" key="3">
    <source>
        <dbReference type="Proteomes" id="UP000559256"/>
    </source>
</evidence>
<gene>
    <name evidence="2" type="ORF">D9758_006284</name>
</gene>
<proteinExistence type="predicted"/>
<sequence>MPRPENRLWAYFYKGEKQNKSHFKAYCFGCIKNKAPAHIKNEPALDIKTMKNESWYKQDAGHVLGVKESMVAHILRGERPCNHASKEAKKEATIERNKLRKQGSKRGRDSEDGNTDQGEEDNTCVASSKKRQVVDLREYKQSTLDGKVFKDDVIPSAKQLSTSLLDAEYELVEEEVKQDVKDKDVVLTCDGVKDISKNSLTGVNISVETQPHLIDLYNSTPDKKDSLSMCESFEKMIDSAESIYGCRIIAMGMDNDAHQGQLILHDYLKVNPEANQTAEDATDLVGWFNNHGREIEQPLRIAALSHRDDVIAAQVGAEKNIRNASVLCSAATEHLDLINDNNFWRHLHSVVEDLEPICYTTNIFQSDRARPDVVLLAFVGLYLHFKNHTDKQLSLAMTKQLEKRWKSFDQHLLIAALILNPYKRLDHFGPDANANPFGLNSLISEISFGWLNDLGEERRKCLQSVSTAVTHYLAMTGPFQHWPEQRASWEAIHGNDPIIFWQQMTTDGRTADLAHFVLTLLSIVLNTASNERSFSDLKVKKTRLRNRLGTPKVKKMIKVGGRIRRHHYNAGLRTRCKPRKNHSEERLSTLLHVPQYAEALDGPDSDIDDDLHRRSPLVRSRREWRREFIKWAERARAEDSGDDDDNEPQASTVKVVDTLDNHPSHTMQESRFTRE</sequence>
<comment type="caution">
    <text evidence="2">The sequence shown here is derived from an EMBL/GenBank/DDBJ whole genome shotgun (WGS) entry which is preliminary data.</text>
</comment>
<dbReference type="OrthoDB" id="2423954at2759"/>
<feature type="region of interest" description="Disordered" evidence="1">
    <location>
        <begin position="77"/>
        <end position="127"/>
    </location>
</feature>
<name>A0A8H5DAY3_9AGAR</name>
<dbReference type="InterPro" id="IPR012337">
    <property type="entry name" value="RNaseH-like_sf"/>
</dbReference>
<evidence type="ECO:0000256" key="1">
    <source>
        <dbReference type="SAM" id="MobiDB-lite"/>
    </source>
</evidence>
<keyword evidence="3" id="KW-1185">Reference proteome</keyword>
<dbReference type="SUPFAM" id="SSF53098">
    <property type="entry name" value="Ribonuclease H-like"/>
    <property type="match status" value="1"/>
</dbReference>
<evidence type="ECO:0000313" key="2">
    <source>
        <dbReference type="EMBL" id="KAF5355537.1"/>
    </source>
</evidence>
<feature type="compositionally biased region" description="Acidic residues" evidence="1">
    <location>
        <begin position="112"/>
        <end position="122"/>
    </location>
</feature>
<feature type="compositionally biased region" description="Basic and acidic residues" evidence="1">
    <location>
        <begin position="77"/>
        <end position="97"/>
    </location>
</feature>
<dbReference type="EMBL" id="JAACJM010000056">
    <property type="protein sequence ID" value="KAF5355537.1"/>
    <property type="molecule type" value="Genomic_DNA"/>
</dbReference>
<feature type="compositionally biased region" description="Polar residues" evidence="1">
    <location>
        <begin position="664"/>
        <end position="675"/>
    </location>
</feature>
<protein>
    <recommendedName>
        <fullName evidence="4">HAT C-terminal dimerisation domain-containing protein</fullName>
    </recommendedName>
</protein>